<dbReference type="GO" id="GO:0004190">
    <property type="term" value="F:aspartic-type endopeptidase activity"/>
    <property type="evidence" value="ECO:0007669"/>
    <property type="project" value="UniProtKB-KW"/>
</dbReference>
<dbReference type="PROSITE" id="PS00141">
    <property type="entry name" value="ASP_PROTEASE"/>
    <property type="match status" value="1"/>
</dbReference>
<dbReference type="SUPFAM" id="SSF50630">
    <property type="entry name" value="Acid proteases"/>
    <property type="match status" value="1"/>
</dbReference>
<dbReference type="GO" id="GO:0006508">
    <property type="term" value="P:proteolysis"/>
    <property type="evidence" value="ECO:0007669"/>
    <property type="project" value="UniProtKB-KW"/>
</dbReference>
<evidence type="ECO:0000256" key="3">
    <source>
        <dbReference type="ARBA" id="ARBA00022750"/>
    </source>
</evidence>
<evidence type="ECO:0000256" key="2">
    <source>
        <dbReference type="ARBA" id="ARBA00022670"/>
    </source>
</evidence>
<dbReference type="EMBL" id="CAJNNW010033354">
    <property type="protein sequence ID" value="CAE8718298.1"/>
    <property type="molecule type" value="Genomic_DNA"/>
</dbReference>
<dbReference type="AlphaFoldDB" id="A0A813L183"/>
<keyword evidence="5" id="KW-1015">Disulfide bond</keyword>
<protein>
    <recommendedName>
        <fullName evidence="7">Peptidase A1 domain-containing protein</fullName>
    </recommendedName>
</protein>
<dbReference type="InterPro" id="IPR021109">
    <property type="entry name" value="Peptidase_aspartic_dom_sf"/>
</dbReference>
<comment type="caution">
    <text evidence="8">The sequence shown here is derived from an EMBL/GenBank/DDBJ whole genome shotgun (WGS) entry which is preliminary data.</text>
</comment>
<dbReference type="InterPro" id="IPR001969">
    <property type="entry name" value="Aspartic_peptidase_AS"/>
</dbReference>
<name>A0A813L183_POLGL</name>
<sequence length="205" mass="22128">SVFFSNSDSEASEITFGGMKEEHMGSELFWVPVKGNSGYWQVEIDDIYFDKKPQSICKGCRVAVDTGTSELAGPSDTISDLRRLLGVVDCSEAGLAKLPQMGFAVNGRILSLSPKEYTSGVEGGCSLSLMSLDIPPPKGPLFVFGIPFLQKYYTVYDHANSKVGFAVAKHEGQVPEPMLLSVDQHTGPAKPAATRTSSFLALKKK</sequence>
<evidence type="ECO:0000313" key="8">
    <source>
        <dbReference type="EMBL" id="CAE8718298.1"/>
    </source>
</evidence>
<gene>
    <name evidence="8" type="ORF">PGLA2088_LOCUS40004</name>
</gene>
<dbReference type="PANTHER" id="PTHR47966:SF51">
    <property type="entry name" value="BETA-SITE APP-CLEAVING ENZYME, ISOFORM A-RELATED"/>
    <property type="match status" value="1"/>
</dbReference>
<dbReference type="Proteomes" id="UP000626109">
    <property type="component" value="Unassembled WGS sequence"/>
</dbReference>
<dbReference type="PROSITE" id="PS51767">
    <property type="entry name" value="PEPTIDASE_A1"/>
    <property type="match status" value="1"/>
</dbReference>
<reference evidence="8" key="1">
    <citation type="submission" date="2021-02" db="EMBL/GenBank/DDBJ databases">
        <authorList>
            <person name="Dougan E. K."/>
            <person name="Rhodes N."/>
            <person name="Thang M."/>
            <person name="Chan C."/>
        </authorList>
    </citation>
    <scope>NUCLEOTIDE SEQUENCE</scope>
</reference>
<organism evidence="8 9">
    <name type="scientific">Polarella glacialis</name>
    <name type="common">Dinoflagellate</name>
    <dbReference type="NCBI Taxonomy" id="89957"/>
    <lineage>
        <taxon>Eukaryota</taxon>
        <taxon>Sar</taxon>
        <taxon>Alveolata</taxon>
        <taxon>Dinophyceae</taxon>
        <taxon>Suessiales</taxon>
        <taxon>Suessiaceae</taxon>
        <taxon>Polarella</taxon>
    </lineage>
</organism>
<evidence type="ECO:0000256" key="4">
    <source>
        <dbReference type="ARBA" id="ARBA00022801"/>
    </source>
</evidence>
<dbReference type="PANTHER" id="PTHR47966">
    <property type="entry name" value="BETA-SITE APP-CLEAVING ENZYME, ISOFORM A-RELATED"/>
    <property type="match status" value="1"/>
</dbReference>
<comment type="similarity">
    <text evidence="1 6">Belongs to the peptidase A1 family.</text>
</comment>
<feature type="non-terminal residue" evidence="8">
    <location>
        <position position="205"/>
    </location>
</feature>
<accession>A0A813L183</accession>
<dbReference type="Gene3D" id="2.40.70.10">
    <property type="entry name" value="Acid Proteases"/>
    <property type="match status" value="1"/>
</dbReference>
<keyword evidence="2 6" id="KW-0645">Protease</keyword>
<feature type="domain" description="Peptidase A1" evidence="7">
    <location>
        <begin position="1"/>
        <end position="166"/>
    </location>
</feature>
<dbReference type="InterPro" id="IPR001461">
    <property type="entry name" value="Aspartic_peptidase_A1"/>
</dbReference>
<evidence type="ECO:0000259" key="7">
    <source>
        <dbReference type="PROSITE" id="PS51767"/>
    </source>
</evidence>
<proteinExistence type="inferred from homology"/>
<dbReference type="PRINTS" id="PR00792">
    <property type="entry name" value="PEPSIN"/>
</dbReference>
<evidence type="ECO:0000256" key="5">
    <source>
        <dbReference type="PIRSR" id="PIRSR601461-2"/>
    </source>
</evidence>
<dbReference type="Pfam" id="PF00026">
    <property type="entry name" value="Asp"/>
    <property type="match status" value="1"/>
</dbReference>
<feature type="disulfide bond" evidence="5">
    <location>
        <begin position="90"/>
        <end position="125"/>
    </location>
</feature>
<evidence type="ECO:0000256" key="1">
    <source>
        <dbReference type="ARBA" id="ARBA00007447"/>
    </source>
</evidence>
<keyword evidence="3 6" id="KW-0064">Aspartyl protease</keyword>
<dbReference type="InterPro" id="IPR033121">
    <property type="entry name" value="PEPTIDASE_A1"/>
</dbReference>
<evidence type="ECO:0000256" key="6">
    <source>
        <dbReference type="RuleBase" id="RU000454"/>
    </source>
</evidence>
<keyword evidence="4 6" id="KW-0378">Hydrolase</keyword>
<evidence type="ECO:0000313" key="9">
    <source>
        <dbReference type="Proteomes" id="UP000626109"/>
    </source>
</evidence>